<gene>
    <name evidence="2" type="ORF">g.34497</name>
</gene>
<reference evidence="2" key="1">
    <citation type="submission" date="2015-11" db="EMBL/GenBank/DDBJ databases">
        <title>De novo transcriptome assembly of four potential Pierce s Disease insect vectors from Arizona vineyards.</title>
        <authorList>
            <person name="Tassone E.E."/>
        </authorList>
    </citation>
    <scope>NUCLEOTIDE SEQUENCE</scope>
</reference>
<accession>A0A1B6H814</accession>
<feature type="domain" description="Transposable element P transposase-like GTP-binding insertion" evidence="1">
    <location>
        <begin position="10"/>
        <end position="95"/>
    </location>
</feature>
<evidence type="ECO:0000259" key="1">
    <source>
        <dbReference type="Pfam" id="PF21788"/>
    </source>
</evidence>
<organism evidence="2">
    <name type="scientific">Homalodisca liturata</name>
    <dbReference type="NCBI Taxonomy" id="320908"/>
    <lineage>
        <taxon>Eukaryota</taxon>
        <taxon>Metazoa</taxon>
        <taxon>Ecdysozoa</taxon>
        <taxon>Arthropoda</taxon>
        <taxon>Hexapoda</taxon>
        <taxon>Insecta</taxon>
        <taxon>Pterygota</taxon>
        <taxon>Neoptera</taxon>
        <taxon>Paraneoptera</taxon>
        <taxon>Hemiptera</taxon>
        <taxon>Auchenorrhyncha</taxon>
        <taxon>Membracoidea</taxon>
        <taxon>Cicadellidae</taxon>
        <taxon>Cicadellinae</taxon>
        <taxon>Proconiini</taxon>
        <taxon>Homalodisca</taxon>
    </lineage>
</organism>
<dbReference type="Pfam" id="PF21788">
    <property type="entry name" value="TNP-like_GBD"/>
    <property type="match status" value="1"/>
</dbReference>
<protein>
    <recommendedName>
        <fullName evidence="1">Transposable element P transposase-like GTP-binding insertion domain-containing protein</fullName>
    </recommendedName>
</protein>
<feature type="non-terminal residue" evidence="2">
    <location>
        <position position="1"/>
    </location>
</feature>
<dbReference type="InterPro" id="IPR048366">
    <property type="entry name" value="TNP-like_GBD"/>
</dbReference>
<proteinExistence type="predicted"/>
<sequence>LDEGLVLSDGTEVNVHILTEVLNKDTGEIKLCFKLDPSFLTLKGNDRQRVAPAKAVFSRSTAKAIDILMGNKRVADFFELIDSFVDIMNSKSPYPPGSHP</sequence>
<dbReference type="EMBL" id="GECU01036952">
    <property type="protein sequence ID" value="JAS70754.1"/>
    <property type="molecule type" value="Transcribed_RNA"/>
</dbReference>
<name>A0A1B6H814_9HEMI</name>
<dbReference type="AlphaFoldDB" id="A0A1B6H814"/>
<evidence type="ECO:0000313" key="2">
    <source>
        <dbReference type="EMBL" id="JAS70754.1"/>
    </source>
</evidence>
<feature type="non-terminal residue" evidence="2">
    <location>
        <position position="100"/>
    </location>
</feature>